<keyword evidence="4 6" id="KW-1133">Transmembrane helix</keyword>
<keyword evidence="5 6" id="KW-0472">Membrane</keyword>
<proteinExistence type="predicted"/>
<keyword evidence="9" id="KW-1185">Reference proteome</keyword>
<dbReference type="PANTHER" id="PTHR36115:SF9">
    <property type="entry name" value="LMO1584 PROTEIN"/>
    <property type="match status" value="1"/>
</dbReference>
<accession>A0A3D8V7Z0</accession>
<organism evidence="8 9">
    <name type="scientific">Lysobacter soli</name>
    <dbReference type="NCBI Taxonomy" id="453783"/>
    <lineage>
        <taxon>Bacteria</taxon>
        <taxon>Pseudomonadati</taxon>
        <taxon>Pseudomonadota</taxon>
        <taxon>Gammaproteobacteria</taxon>
        <taxon>Lysobacterales</taxon>
        <taxon>Lysobacteraceae</taxon>
        <taxon>Lysobacter</taxon>
    </lineage>
</organism>
<dbReference type="InterPro" id="IPR051791">
    <property type="entry name" value="Pra-immunoreactive"/>
</dbReference>
<evidence type="ECO:0000259" key="7">
    <source>
        <dbReference type="Pfam" id="PF06271"/>
    </source>
</evidence>
<comment type="subcellular location">
    <subcellularLocation>
        <location evidence="1">Cell membrane</location>
        <topology evidence="1">Multi-pass membrane protein</topology>
    </subcellularLocation>
</comment>
<evidence type="ECO:0000256" key="1">
    <source>
        <dbReference type="ARBA" id="ARBA00004651"/>
    </source>
</evidence>
<evidence type="ECO:0000256" key="6">
    <source>
        <dbReference type="SAM" id="Phobius"/>
    </source>
</evidence>
<feature type="transmembrane region" description="Helical" evidence="6">
    <location>
        <begin position="115"/>
        <end position="134"/>
    </location>
</feature>
<dbReference type="AlphaFoldDB" id="A0A3D8V7Z0"/>
<protein>
    <submittedName>
        <fullName evidence="8">RDD family protein</fullName>
    </submittedName>
</protein>
<evidence type="ECO:0000256" key="4">
    <source>
        <dbReference type="ARBA" id="ARBA00022989"/>
    </source>
</evidence>
<dbReference type="PANTHER" id="PTHR36115">
    <property type="entry name" value="PROLINE-RICH ANTIGEN HOMOLOG-RELATED"/>
    <property type="match status" value="1"/>
</dbReference>
<evidence type="ECO:0000256" key="2">
    <source>
        <dbReference type="ARBA" id="ARBA00022475"/>
    </source>
</evidence>
<dbReference type="EMBL" id="QTJR01000018">
    <property type="protein sequence ID" value="RDY65485.1"/>
    <property type="molecule type" value="Genomic_DNA"/>
</dbReference>
<sequence>MHPLRAGHRGIALAQAARGCRHLRADAHRVSAPARLLPRYAAWSLDAALIAALLAPFLWDRVARDLHALEQSFVAMLDTFYGAVARQLDAGGVPDVFALASDTSIRPAVAALEMALLRAMCVPTIAFALAMLVWQVAGEQSRWQGSPGKRALRLRVVDREGAAPGLLRSIGREFAGLLSWLTLNIGHVMAAVPPTYLALHDRVSGTRVIREDAPLPAWVRGWILLQAGVAAALTIALTGRLASLAQAAVERALG</sequence>
<dbReference type="Pfam" id="PF06271">
    <property type="entry name" value="RDD"/>
    <property type="match status" value="1"/>
</dbReference>
<dbReference type="InterPro" id="IPR010432">
    <property type="entry name" value="RDD"/>
</dbReference>
<dbReference type="GO" id="GO:0005886">
    <property type="term" value="C:plasma membrane"/>
    <property type="evidence" value="ECO:0007669"/>
    <property type="project" value="UniProtKB-SubCell"/>
</dbReference>
<feature type="transmembrane region" description="Helical" evidence="6">
    <location>
        <begin position="217"/>
        <end position="237"/>
    </location>
</feature>
<dbReference type="Proteomes" id="UP000256829">
    <property type="component" value="Unassembled WGS sequence"/>
</dbReference>
<evidence type="ECO:0000256" key="5">
    <source>
        <dbReference type="ARBA" id="ARBA00023136"/>
    </source>
</evidence>
<feature type="domain" description="RDD" evidence="7">
    <location>
        <begin position="34"/>
        <end position="204"/>
    </location>
</feature>
<keyword evidence="2" id="KW-1003">Cell membrane</keyword>
<evidence type="ECO:0000313" key="8">
    <source>
        <dbReference type="EMBL" id="RDY65485.1"/>
    </source>
</evidence>
<keyword evidence="3 6" id="KW-0812">Transmembrane</keyword>
<evidence type="ECO:0000313" key="9">
    <source>
        <dbReference type="Proteomes" id="UP000256829"/>
    </source>
</evidence>
<gene>
    <name evidence="8" type="ORF">DX912_17455</name>
</gene>
<comment type="caution">
    <text evidence="8">The sequence shown here is derived from an EMBL/GenBank/DDBJ whole genome shotgun (WGS) entry which is preliminary data.</text>
</comment>
<name>A0A3D8V7Z0_9GAMM</name>
<evidence type="ECO:0000256" key="3">
    <source>
        <dbReference type="ARBA" id="ARBA00022692"/>
    </source>
</evidence>
<reference evidence="8 9" key="1">
    <citation type="submission" date="2018-08" db="EMBL/GenBank/DDBJ databases">
        <title>Lysobacter soli KCTC 22011, whole genome shotgun sequence.</title>
        <authorList>
            <person name="Zhang X."/>
            <person name="Feng G."/>
            <person name="Zhu H."/>
        </authorList>
    </citation>
    <scope>NUCLEOTIDE SEQUENCE [LARGE SCALE GENOMIC DNA]</scope>
    <source>
        <strain evidence="8 9">KCTC 22011</strain>
    </source>
</reference>